<dbReference type="EMBL" id="MLQQ01000006">
    <property type="protein sequence ID" value="OIJ14557.1"/>
    <property type="molecule type" value="Genomic_DNA"/>
</dbReference>
<evidence type="ECO:0008006" key="4">
    <source>
        <dbReference type="Google" id="ProtNLM"/>
    </source>
</evidence>
<evidence type="ECO:0000256" key="1">
    <source>
        <dbReference type="SAM" id="SignalP"/>
    </source>
</evidence>
<protein>
    <recommendedName>
        <fullName evidence="4">PepSY domain-containing protein</fullName>
    </recommendedName>
</protein>
<accession>A0A1S2LSB7</accession>
<reference evidence="2 3" key="1">
    <citation type="submission" date="2016-10" db="EMBL/GenBank/DDBJ databases">
        <title>Draft genome sequences of four alkaliphilic bacteria belonging to the Anaerobacillus genus.</title>
        <authorList>
            <person name="Bassil N.M."/>
            <person name="Lloyd J.R."/>
        </authorList>
    </citation>
    <scope>NUCLEOTIDE SEQUENCE [LARGE SCALE GENOMIC DNA]</scope>
    <source>
        <strain evidence="2 3">DSM 15340</strain>
    </source>
</reference>
<name>A0A1S2LSB7_9BACI</name>
<keyword evidence="3" id="KW-1185">Reference proteome</keyword>
<evidence type="ECO:0000313" key="3">
    <source>
        <dbReference type="Proteomes" id="UP000180098"/>
    </source>
</evidence>
<dbReference type="AlphaFoldDB" id="A0A1S2LSB7"/>
<feature type="signal peptide" evidence="1">
    <location>
        <begin position="1"/>
        <end position="18"/>
    </location>
</feature>
<feature type="chain" id="PRO_5039003351" description="PepSY domain-containing protein" evidence="1">
    <location>
        <begin position="19"/>
        <end position="87"/>
    </location>
</feature>
<gene>
    <name evidence="2" type="ORF">BKP35_06680</name>
</gene>
<dbReference type="Gene3D" id="3.10.450.40">
    <property type="match status" value="1"/>
</dbReference>
<dbReference type="PROSITE" id="PS51257">
    <property type="entry name" value="PROKAR_LIPOPROTEIN"/>
    <property type="match status" value="1"/>
</dbReference>
<sequence>MRKILVMLLISLFFISGCGNNISEQEAINIAVEYANEESMWEWEFKSAESNENRWIVYVQLVGDNDVLEIELNSIDGKIVGVNQVIE</sequence>
<evidence type="ECO:0000313" key="2">
    <source>
        <dbReference type="EMBL" id="OIJ14557.1"/>
    </source>
</evidence>
<organism evidence="2 3">
    <name type="scientific">Anaerobacillus arseniciselenatis</name>
    <dbReference type="NCBI Taxonomy" id="85682"/>
    <lineage>
        <taxon>Bacteria</taxon>
        <taxon>Bacillati</taxon>
        <taxon>Bacillota</taxon>
        <taxon>Bacilli</taxon>
        <taxon>Bacillales</taxon>
        <taxon>Bacillaceae</taxon>
        <taxon>Anaerobacillus</taxon>
    </lineage>
</organism>
<comment type="caution">
    <text evidence="2">The sequence shown here is derived from an EMBL/GenBank/DDBJ whole genome shotgun (WGS) entry which is preliminary data.</text>
</comment>
<dbReference type="RefSeq" id="WP_071312597.1">
    <property type="nucleotide sequence ID" value="NZ_MLQQ01000006.1"/>
</dbReference>
<keyword evidence="1" id="KW-0732">Signal</keyword>
<proteinExistence type="predicted"/>
<dbReference type="Proteomes" id="UP000180098">
    <property type="component" value="Unassembled WGS sequence"/>
</dbReference>